<dbReference type="InParanoid" id="A0A077ZP84"/>
<accession>A0A077ZP84</accession>
<gene>
    <name evidence="3" type="primary">Contig9981.g10675</name>
    <name evidence="3" type="ORF">STYLEM_721</name>
</gene>
<dbReference type="EMBL" id="CCKQ01000680">
    <property type="protein sequence ID" value="CDW71772.1"/>
    <property type="molecule type" value="Genomic_DNA"/>
</dbReference>
<keyword evidence="4" id="KW-1185">Reference proteome</keyword>
<name>A0A077ZP84_STYLE</name>
<feature type="signal peptide" evidence="2">
    <location>
        <begin position="1"/>
        <end position="27"/>
    </location>
</feature>
<dbReference type="Proteomes" id="UP000039865">
    <property type="component" value="Unassembled WGS sequence"/>
</dbReference>
<protein>
    <recommendedName>
        <fullName evidence="5">Cadg domain containing protein</fullName>
    </recommendedName>
</protein>
<evidence type="ECO:0008006" key="5">
    <source>
        <dbReference type="Google" id="ProtNLM"/>
    </source>
</evidence>
<evidence type="ECO:0000256" key="1">
    <source>
        <dbReference type="SAM" id="MobiDB-lite"/>
    </source>
</evidence>
<organism evidence="3 4">
    <name type="scientific">Stylonychia lemnae</name>
    <name type="common">Ciliate</name>
    <dbReference type="NCBI Taxonomy" id="5949"/>
    <lineage>
        <taxon>Eukaryota</taxon>
        <taxon>Sar</taxon>
        <taxon>Alveolata</taxon>
        <taxon>Ciliophora</taxon>
        <taxon>Intramacronucleata</taxon>
        <taxon>Spirotrichea</taxon>
        <taxon>Stichotrichia</taxon>
        <taxon>Sporadotrichida</taxon>
        <taxon>Oxytrichidae</taxon>
        <taxon>Stylonychinae</taxon>
        <taxon>Stylonychia</taxon>
    </lineage>
</organism>
<dbReference type="OrthoDB" id="327933at2759"/>
<sequence length="1229" mass="138921">MYGSIKNVCLLLSLLLILTTLMKYSIGESIQCFDYQFPQAIGQAANSDASTMFFTLDVSPSGYIIAGGASNETKLVNGIQTPIMVQFNSKGQQTWAKQITTGAYQYVSNLRHMNDDYIVAVLSAWGPIPSKQLTLALFSTTPLTFIKAIVDSNEANFALSGSDSIIFQSASVFNFVYSDHDGYLILTKFNIEGSTMTLIASAKFEVANYNWYSVSLAISSYNLFVSGYAEGLNDFGSLSMFSLGNFEKKFSIKQANWYQKQSVQKIKFFYNTNTGFSYIYGCLGYELSGYVQFDITNIYSITAKQFTTLGNSQCYDIYVESTAKILIFTQGVSYVRLFKINEDEMQSVQVQYPAYVSSGNRLWGAKIINYDTIYYASNVENIKGFITQTFLKSKAFLNRLLTSDTGNMTVPNLEIPVYVIFSDPISVVIPSYMQTECNDAIIKTSIISTLPTYITFDGNYKLTISSNDLSKAGSHILKFRQTIQQNSQYLDGQFTFKLINPCPSEEMLRLQDLQLLLYNSSKDDVETNDNGYISLDQAHNQIKIYSASSNAIGTHTVKLQGSLLAFQLSKTIQFKTIIQPNNNFAPRYSQEILDSITLFAPTRKIIGLPDIIDDDGDSFTVQFTYGKTKPFLSYASGSISIQALASNVGEYDFSITLTDDNPVPLSQTYKIHLSIMLDQASVTTPSTTETNNSTNSSTQNTSLAYIVSTNDKIQSTQVKKVNYQTVEKSLKAYISSISMMGEVDIKFSERILDLKQSNLQNQTALSLKLDSKIQSLKNFIKTWEIISVSNTGIKIQITFNEPLLVSSSSKDDLKVEFLKPQYFIAATLKSALPQKYTIKKSTAALQSFGSSSSNTLVGSVMLNFFLALALGLSLKQLWMLINTLQIICAMPLLQMQIPSNFILFAQSLKDISNLNIIPKQYMSHLIGIFKGSNDDQDDNIDDGKMNKFKLYLTRYLRFFFSILSFELYQKVTQDLLLLYLSKLKMYQKMLTDDQFQSKYGTMYMNLKTTEVAVLYPTIFFARRLLFAVSIGFMDEHPALQLTTQIIISMGFMSFIVSYKPMESHGVMIFEFLNEASLMIVSYILVPITIDDFADDLINPSSKQQNDVKQETINSEFETKKQIKKQTTQKKQIEKENIKKLKKEQNQKEQSRYKQINQTKNQSQDSSKKLVKFKEENLVVMDFDELNMAQTQITVFNNNYDGYDIFRFDEINDEAFKSPFEKSNTIQTKK</sequence>
<proteinExistence type="predicted"/>
<feature type="compositionally biased region" description="Basic and acidic residues" evidence="1">
    <location>
        <begin position="1130"/>
        <end position="1151"/>
    </location>
</feature>
<feature type="chain" id="PRO_5001728860" description="Cadg domain containing protein" evidence="2">
    <location>
        <begin position="28"/>
        <end position="1229"/>
    </location>
</feature>
<feature type="compositionally biased region" description="Polar residues" evidence="1">
    <location>
        <begin position="1152"/>
        <end position="1164"/>
    </location>
</feature>
<evidence type="ECO:0000256" key="2">
    <source>
        <dbReference type="SAM" id="SignalP"/>
    </source>
</evidence>
<evidence type="ECO:0000313" key="4">
    <source>
        <dbReference type="Proteomes" id="UP000039865"/>
    </source>
</evidence>
<dbReference type="AlphaFoldDB" id="A0A077ZP84"/>
<keyword evidence="2" id="KW-0732">Signal</keyword>
<evidence type="ECO:0000313" key="3">
    <source>
        <dbReference type="EMBL" id="CDW71772.1"/>
    </source>
</evidence>
<reference evidence="3 4" key="1">
    <citation type="submission" date="2014-06" db="EMBL/GenBank/DDBJ databases">
        <authorList>
            <person name="Swart Estienne"/>
        </authorList>
    </citation>
    <scope>NUCLEOTIDE SEQUENCE [LARGE SCALE GENOMIC DNA]</scope>
    <source>
        <strain evidence="3 4">130c</strain>
    </source>
</reference>
<feature type="region of interest" description="Disordered" evidence="1">
    <location>
        <begin position="1124"/>
        <end position="1166"/>
    </location>
</feature>